<keyword evidence="2" id="KW-0808">Transferase</keyword>
<accession>A0A315ZCK1</accession>
<dbReference type="InterPro" id="IPR013216">
    <property type="entry name" value="Methyltransf_11"/>
</dbReference>
<proteinExistence type="predicted"/>
<dbReference type="AlphaFoldDB" id="A0A315ZCK1"/>
<dbReference type="EMBL" id="QGDO01000002">
    <property type="protein sequence ID" value="PWJ43306.1"/>
    <property type="molecule type" value="Genomic_DNA"/>
</dbReference>
<dbReference type="SUPFAM" id="SSF53335">
    <property type="entry name" value="S-adenosyl-L-methionine-dependent methyltransferases"/>
    <property type="match status" value="1"/>
</dbReference>
<evidence type="ECO:0000313" key="3">
    <source>
        <dbReference type="Proteomes" id="UP000245535"/>
    </source>
</evidence>
<evidence type="ECO:0000259" key="1">
    <source>
        <dbReference type="Pfam" id="PF08241"/>
    </source>
</evidence>
<dbReference type="CDD" id="cd02440">
    <property type="entry name" value="AdoMet_MTases"/>
    <property type="match status" value="1"/>
</dbReference>
<dbReference type="OrthoDB" id="3896938at2"/>
<dbReference type="Pfam" id="PF08241">
    <property type="entry name" value="Methyltransf_11"/>
    <property type="match status" value="1"/>
</dbReference>
<dbReference type="GO" id="GO:0032259">
    <property type="term" value="P:methylation"/>
    <property type="evidence" value="ECO:0007669"/>
    <property type="project" value="UniProtKB-KW"/>
</dbReference>
<gene>
    <name evidence="2" type="ORF">BC781_102855</name>
</gene>
<dbReference type="Gene3D" id="3.40.50.150">
    <property type="entry name" value="Vaccinia Virus protein VP39"/>
    <property type="match status" value="1"/>
</dbReference>
<organism evidence="2 3">
    <name type="scientific">Sediminitomix flava</name>
    <dbReference type="NCBI Taxonomy" id="379075"/>
    <lineage>
        <taxon>Bacteria</taxon>
        <taxon>Pseudomonadati</taxon>
        <taxon>Bacteroidota</taxon>
        <taxon>Cytophagia</taxon>
        <taxon>Cytophagales</taxon>
        <taxon>Flammeovirgaceae</taxon>
        <taxon>Sediminitomix</taxon>
    </lineage>
</organism>
<reference evidence="2 3" key="1">
    <citation type="submission" date="2018-03" db="EMBL/GenBank/DDBJ databases">
        <title>Genomic Encyclopedia of Archaeal and Bacterial Type Strains, Phase II (KMG-II): from individual species to whole genera.</title>
        <authorList>
            <person name="Goeker M."/>
        </authorList>
    </citation>
    <scope>NUCLEOTIDE SEQUENCE [LARGE SCALE GENOMIC DNA]</scope>
    <source>
        <strain evidence="2 3">DSM 28229</strain>
    </source>
</reference>
<dbReference type="InterPro" id="IPR029063">
    <property type="entry name" value="SAM-dependent_MTases_sf"/>
</dbReference>
<keyword evidence="3" id="KW-1185">Reference proteome</keyword>
<feature type="domain" description="Methyltransferase type 11" evidence="1">
    <location>
        <begin position="122"/>
        <end position="172"/>
    </location>
</feature>
<protein>
    <submittedName>
        <fullName evidence="2">Methyltransferase family protein</fullName>
    </submittedName>
</protein>
<name>A0A315ZCK1_SEDFL</name>
<comment type="caution">
    <text evidence="2">The sequence shown here is derived from an EMBL/GenBank/DDBJ whole genome shotgun (WGS) entry which is preliminary data.</text>
</comment>
<evidence type="ECO:0000313" key="2">
    <source>
        <dbReference type="EMBL" id="PWJ43306.1"/>
    </source>
</evidence>
<sequence length="260" mass="30576">MISKYIKSLKVNLRNYLLQRLVPSNFYFENDGYCPICEESVTFMARNHWLRDHYKCPSCHSLPRERALQEVLNKYYPNWRKLKIHESSPGNRGVSLKMKNECENYMASQFFVDKPLGMIVNGFRNEDLEQQTFEDHEFDIIITQDVMEHVYEPEKAFKEIARTLKTGGAHIFTVPIINKHFETEQWAVKGENNNPIFLKEAEYHGNPIDPQGSPVTYHWGYDIVDFIQQTSNLETSIEYINNIELGIRAEYIEVLISKKL</sequence>
<keyword evidence="2" id="KW-0489">Methyltransferase</keyword>
<dbReference type="GO" id="GO:0008757">
    <property type="term" value="F:S-adenosylmethionine-dependent methyltransferase activity"/>
    <property type="evidence" value="ECO:0007669"/>
    <property type="project" value="InterPro"/>
</dbReference>
<dbReference type="Proteomes" id="UP000245535">
    <property type="component" value="Unassembled WGS sequence"/>
</dbReference>